<feature type="transmembrane region" description="Helical" evidence="8">
    <location>
        <begin position="444"/>
        <end position="464"/>
    </location>
</feature>
<keyword evidence="11" id="KW-1185">Reference proteome</keyword>
<feature type="region of interest" description="Disordered" evidence="7">
    <location>
        <begin position="1023"/>
        <end position="1091"/>
    </location>
</feature>
<name>A0AAV4ZZC2_9AGAM</name>
<protein>
    <recommendedName>
        <fullName evidence="9">Peptidase S26 domain-containing protein</fullName>
    </recommendedName>
</protein>
<keyword evidence="4" id="KW-0378">Hydrolase</keyword>
<feature type="region of interest" description="Disordered" evidence="7">
    <location>
        <begin position="303"/>
        <end position="391"/>
    </location>
</feature>
<dbReference type="Gene3D" id="2.10.109.10">
    <property type="entry name" value="Umud Fragment, subunit A"/>
    <property type="match status" value="1"/>
</dbReference>
<sequence length="1316" mass="143234">MALLVFTFALVLLSFISSGFVIFRIVSPVLPPNPLGRKVPPVSGDAIVSSNLKLKSRLKSEFGLPNFRSLSPAAKSTLWLASLDILALAFFVWQAVDTPLMSSDVIIYDPLSSARLWIILTIRQTCFLFIIALTLLYVRLGRAVYFGPLHSLIWAPTLVFVGTGTAVATVLANTGVPSLWAGVAAYTTIIGVATSIIFGCLVGTLLLIRHNVNAAAQAELEEQNSWPPMEKKIIRRSICTEDLEALKEGSSWITSHRSSSSCQNSISAFSFSTAHHSTHGTANHATGLSSSIPSKSSNWLGTTILGSAPDSQDVIPPVPRVPSPYRPHTPPKDQLNDLTDPFHRSPSREAKSSANSWLTSPSVSQETVTEWSFPTTRSVSPSVTEQDARGAVSPTVYEYPIDTPSTPNKSLSRSQVLGGYAPQGNVATLSPKASQDVNISVFRCIGWAVFIWLPLGFALPYFYLASSSSAFISPITSILLTLSVTLASPLLASNVLLRLSLPIPAALFSRDYTVKMSEQPNVSEFRIHPETRARSMSVTVVEGRRSGDVWIARGEAVDGRGKTARVLGLLAPAPKLAVLPTREPKNVDEFLLPPRPILDESATSIAPSSPGFGSIEMGMARHRRSESKESSFYSGIGDHLGQKTQIMVAQRHYPAMATTVYLPSSKNRSSSTEAIREIGIHAISTGVQKGITKGHMRSQSAASTLHTPRTSMYRFPLTPPPSTPLPPTPPNVRALHLRNHSLSGGSGYSFGPISNPNQIDNLSAGVLPLLIPGLRISKEMIRKESDYSTKPSLKDPWVGRPKMATLPRMITPPGEDEFGFADSISFHSPVLHSTPARPKNKRKRKHLSLPSLGLGKDGVHSLTVWKDELVQTLNSVETTTPSNRHRRTVYGGETNVPPVPTILVQEPSRRNIFTLDLSNVEYGFAITPDHPGTSRPFAQLSPPTSASVYSEGFNTARSSSLTMVDSATSLTFQNQQEASRTICEPSPMSKLRGYHLPLQRSPIRKSSVTYIKSNENENTCRLPVQAQSRTSSLRLSNSLRKQNIPKTPSKDDVTSSRTPLRKLTLLANRDPNRSHDEPEDSVGSGAGTPPLAISKKLGKDVSGLRPLQLARSATAKARGFLRQNEVLPEVVVRPPSINEDETFVSRGQAQFVDVKMHVHSSVLRTLFKWVGWVPIDNGIVLKTVTGRSMQPTLNPDTSPWRDIGLFDRSIFLRGYELKKGDIVALRSPLQPNTLLVKRIVALQGDKIQTLPPYPHKSGTPPPLENLEKSGGKGGSRIHAKAHHIEKSVNEIRRAPDTACNAGNSGRNNTDDTKEVI</sequence>
<dbReference type="InterPro" id="IPR036286">
    <property type="entry name" value="LexA/Signal_pep-like_sf"/>
</dbReference>
<evidence type="ECO:0000313" key="10">
    <source>
        <dbReference type="EMBL" id="GJJ07275.1"/>
    </source>
</evidence>
<comment type="caution">
    <text evidence="10">The sequence shown here is derived from an EMBL/GenBank/DDBJ whole genome shotgun (WGS) entry which is preliminary data.</text>
</comment>
<keyword evidence="6 8" id="KW-0472">Membrane</keyword>
<dbReference type="InterPro" id="IPR037730">
    <property type="entry name" value="IMP2"/>
</dbReference>
<proteinExistence type="predicted"/>
<dbReference type="PANTHER" id="PTHR46041">
    <property type="entry name" value="MITOCHONDRIAL INNER MEMBRANE PROTEASE SUBUNIT 2"/>
    <property type="match status" value="1"/>
</dbReference>
<feature type="region of interest" description="Disordered" evidence="7">
    <location>
        <begin position="1249"/>
        <end position="1316"/>
    </location>
</feature>
<evidence type="ECO:0000256" key="7">
    <source>
        <dbReference type="SAM" id="MobiDB-lite"/>
    </source>
</evidence>
<feature type="transmembrane region" description="Helical" evidence="8">
    <location>
        <begin position="78"/>
        <end position="96"/>
    </location>
</feature>
<evidence type="ECO:0000256" key="8">
    <source>
        <dbReference type="SAM" id="Phobius"/>
    </source>
</evidence>
<evidence type="ECO:0000256" key="1">
    <source>
        <dbReference type="ARBA" id="ARBA00004167"/>
    </source>
</evidence>
<dbReference type="GO" id="GO:0006465">
    <property type="term" value="P:signal peptide processing"/>
    <property type="evidence" value="ECO:0007669"/>
    <property type="project" value="InterPro"/>
</dbReference>
<dbReference type="CDD" id="cd06530">
    <property type="entry name" value="S26_SPase_I"/>
    <property type="match status" value="1"/>
</dbReference>
<keyword evidence="5 8" id="KW-1133">Transmembrane helix</keyword>
<evidence type="ECO:0000256" key="3">
    <source>
        <dbReference type="ARBA" id="ARBA00022692"/>
    </source>
</evidence>
<evidence type="ECO:0000256" key="4">
    <source>
        <dbReference type="ARBA" id="ARBA00022801"/>
    </source>
</evidence>
<evidence type="ECO:0000256" key="6">
    <source>
        <dbReference type="ARBA" id="ARBA00023136"/>
    </source>
</evidence>
<feature type="compositionally biased region" description="Pro residues" evidence="7">
    <location>
        <begin position="1251"/>
        <end position="1263"/>
    </location>
</feature>
<feature type="transmembrane region" description="Helical" evidence="8">
    <location>
        <begin position="152"/>
        <end position="172"/>
    </location>
</feature>
<keyword evidence="2" id="KW-0645">Protease</keyword>
<feature type="transmembrane region" description="Helical" evidence="8">
    <location>
        <begin position="6"/>
        <end position="27"/>
    </location>
</feature>
<feature type="compositionally biased region" description="Basic residues" evidence="7">
    <location>
        <begin position="838"/>
        <end position="847"/>
    </location>
</feature>
<dbReference type="Proteomes" id="UP001050691">
    <property type="component" value="Unassembled WGS sequence"/>
</dbReference>
<evidence type="ECO:0000313" key="11">
    <source>
        <dbReference type="Proteomes" id="UP001050691"/>
    </source>
</evidence>
<feature type="compositionally biased region" description="Low complexity" evidence="7">
    <location>
        <begin position="1028"/>
        <end position="1040"/>
    </location>
</feature>
<dbReference type="GO" id="GO:0006627">
    <property type="term" value="P:protein processing involved in protein targeting to mitochondrion"/>
    <property type="evidence" value="ECO:0007669"/>
    <property type="project" value="InterPro"/>
</dbReference>
<dbReference type="GO" id="GO:0004252">
    <property type="term" value="F:serine-type endopeptidase activity"/>
    <property type="evidence" value="ECO:0007669"/>
    <property type="project" value="InterPro"/>
</dbReference>
<dbReference type="EMBL" id="BPWL01000002">
    <property type="protein sequence ID" value="GJJ07275.1"/>
    <property type="molecule type" value="Genomic_DNA"/>
</dbReference>
<keyword evidence="3 8" id="KW-0812">Transmembrane</keyword>
<dbReference type="SUPFAM" id="SSF51306">
    <property type="entry name" value="LexA/Signal peptidase"/>
    <property type="match status" value="1"/>
</dbReference>
<dbReference type="PANTHER" id="PTHR46041:SF2">
    <property type="entry name" value="MITOCHONDRIAL INNER MEMBRANE PROTEASE SUBUNIT 2"/>
    <property type="match status" value="1"/>
</dbReference>
<evidence type="ECO:0000256" key="2">
    <source>
        <dbReference type="ARBA" id="ARBA00022670"/>
    </source>
</evidence>
<feature type="compositionally biased region" description="Polar residues" evidence="7">
    <location>
        <begin position="352"/>
        <end position="385"/>
    </location>
</feature>
<feature type="compositionally biased region" description="Pro residues" evidence="7">
    <location>
        <begin position="316"/>
        <end position="328"/>
    </location>
</feature>
<organism evidence="10 11">
    <name type="scientific">Clathrus columnatus</name>
    <dbReference type="NCBI Taxonomy" id="1419009"/>
    <lineage>
        <taxon>Eukaryota</taxon>
        <taxon>Fungi</taxon>
        <taxon>Dikarya</taxon>
        <taxon>Basidiomycota</taxon>
        <taxon>Agaricomycotina</taxon>
        <taxon>Agaricomycetes</taxon>
        <taxon>Phallomycetidae</taxon>
        <taxon>Phallales</taxon>
        <taxon>Clathraceae</taxon>
        <taxon>Clathrus</taxon>
    </lineage>
</organism>
<accession>A0AAV4ZZC2</accession>
<feature type="transmembrane region" description="Helical" evidence="8">
    <location>
        <begin position="184"/>
        <end position="208"/>
    </location>
</feature>
<dbReference type="Pfam" id="PF10502">
    <property type="entry name" value="Peptidase_S26"/>
    <property type="match status" value="1"/>
</dbReference>
<comment type="subcellular location">
    <subcellularLocation>
        <location evidence="1">Membrane</location>
        <topology evidence="1">Single-pass membrane protein</topology>
    </subcellularLocation>
</comment>
<feature type="region of interest" description="Disordered" evidence="7">
    <location>
        <begin position="829"/>
        <end position="852"/>
    </location>
</feature>
<feature type="compositionally biased region" description="Basic and acidic residues" evidence="7">
    <location>
        <begin position="330"/>
        <end position="351"/>
    </location>
</feature>
<feature type="transmembrane region" description="Helical" evidence="8">
    <location>
        <begin position="116"/>
        <end position="140"/>
    </location>
</feature>
<feature type="compositionally biased region" description="Basic and acidic residues" evidence="7">
    <location>
        <begin position="1282"/>
        <end position="1295"/>
    </location>
</feature>
<evidence type="ECO:0000256" key="5">
    <source>
        <dbReference type="ARBA" id="ARBA00022989"/>
    </source>
</evidence>
<evidence type="ECO:0000259" key="9">
    <source>
        <dbReference type="Pfam" id="PF10502"/>
    </source>
</evidence>
<reference evidence="10" key="1">
    <citation type="submission" date="2021-10" db="EMBL/GenBank/DDBJ databases">
        <title>De novo Genome Assembly of Clathrus columnatus (Basidiomycota, Fungi) Using Illumina and Nanopore Sequence Data.</title>
        <authorList>
            <person name="Ogiso-Tanaka E."/>
            <person name="Itagaki H."/>
            <person name="Hosoya T."/>
            <person name="Hosaka K."/>
        </authorList>
    </citation>
    <scope>NUCLEOTIDE SEQUENCE</scope>
    <source>
        <strain evidence="10">MO-923</strain>
    </source>
</reference>
<dbReference type="InterPro" id="IPR019533">
    <property type="entry name" value="Peptidase_S26"/>
</dbReference>
<feature type="domain" description="Peptidase S26" evidence="9">
    <location>
        <begin position="1183"/>
        <end position="1248"/>
    </location>
</feature>
<dbReference type="GO" id="GO:0042720">
    <property type="term" value="C:mitochondrial inner membrane peptidase complex"/>
    <property type="evidence" value="ECO:0007669"/>
    <property type="project" value="InterPro"/>
</dbReference>
<gene>
    <name evidence="10" type="ORF">Clacol_001475</name>
</gene>